<keyword evidence="4 7" id="KW-1133">Transmembrane helix</keyword>
<evidence type="ECO:0000256" key="7">
    <source>
        <dbReference type="RuleBase" id="RU079119"/>
    </source>
</evidence>
<feature type="transmembrane region" description="Helical" evidence="7">
    <location>
        <begin position="91"/>
        <end position="110"/>
    </location>
</feature>
<dbReference type="AlphaFoldDB" id="A0AB34K4C3"/>
<comment type="similarity">
    <text evidence="7">Belongs to the DHHC palmitoyltransferase family.</text>
</comment>
<feature type="region of interest" description="Disordered" evidence="8">
    <location>
        <begin position="187"/>
        <end position="233"/>
    </location>
</feature>
<keyword evidence="9" id="KW-0732">Signal</keyword>
<comment type="subcellular location">
    <subcellularLocation>
        <location evidence="1">Membrane</location>
        <topology evidence="1">Multi-pass membrane protein</topology>
    </subcellularLocation>
</comment>
<dbReference type="GO" id="GO:0016020">
    <property type="term" value="C:membrane"/>
    <property type="evidence" value="ECO:0007669"/>
    <property type="project" value="UniProtKB-SubCell"/>
</dbReference>
<accession>A0AB34K4C3</accession>
<feature type="region of interest" description="Disordered" evidence="8">
    <location>
        <begin position="408"/>
        <end position="427"/>
    </location>
</feature>
<evidence type="ECO:0000256" key="2">
    <source>
        <dbReference type="ARBA" id="ARBA00022679"/>
    </source>
</evidence>
<keyword evidence="12" id="KW-1185">Reference proteome</keyword>
<evidence type="ECO:0000256" key="3">
    <source>
        <dbReference type="ARBA" id="ARBA00022692"/>
    </source>
</evidence>
<feature type="signal peptide" evidence="9">
    <location>
        <begin position="1"/>
        <end position="19"/>
    </location>
</feature>
<organism evidence="11 12">
    <name type="scientific">Prymnesium parvum</name>
    <name type="common">Toxic golden alga</name>
    <dbReference type="NCBI Taxonomy" id="97485"/>
    <lineage>
        <taxon>Eukaryota</taxon>
        <taxon>Haptista</taxon>
        <taxon>Haptophyta</taxon>
        <taxon>Prymnesiophyceae</taxon>
        <taxon>Prymnesiales</taxon>
        <taxon>Prymnesiaceae</taxon>
        <taxon>Prymnesium</taxon>
    </lineage>
</organism>
<feature type="region of interest" description="Disordered" evidence="8">
    <location>
        <begin position="250"/>
        <end position="287"/>
    </location>
</feature>
<comment type="caution">
    <text evidence="11">The sequence shown here is derived from an EMBL/GenBank/DDBJ whole genome shotgun (WGS) entry which is preliminary data.</text>
</comment>
<dbReference type="EC" id="2.3.1.225" evidence="7"/>
<evidence type="ECO:0000259" key="10">
    <source>
        <dbReference type="Pfam" id="PF01529"/>
    </source>
</evidence>
<dbReference type="PROSITE" id="PS50216">
    <property type="entry name" value="DHHC"/>
    <property type="match status" value="1"/>
</dbReference>
<evidence type="ECO:0000256" key="5">
    <source>
        <dbReference type="ARBA" id="ARBA00023136"/>
    </source>
</evidence>
<sequence>MSAPSACWVLLSLLWDTCCAPVGSALRRDYVHLRTSIQADLRQLRTHGIMRRKPEKGVLRIVLALGWAAVHLFVLVTFAVYGAFATGPVHATWWLLTTLLAGVMYVRLMYSDPGVIDGAALLQMTRGLALGDRVVGSDTGRGLLQDVEGELPAMSSILASHDAAEGAGAADKRQGLLAAADAEEKQLGAARTTARDAAERAIDARAPPSDGAAADGGDGAGAPPPSEARQASEAGLAEVCIEMEPVQEAEAAGGGARGRKQPARARVDPTAGGAAEDADDDDDDERGEALRRALADNPRIAGIHEAGEAEAEAERIKRAEERRAKPEGISDYFSGYCQEADMYLPIRAKYCKKHRAVIGKFDHYCYALGNSVGELNHGQFYRMVFMQEGGRCRASSTPNAFLILNTERLPHPPHRTPPSSSTPNAPLILHTERLPHPQHRTPSSSSTPNAFLISHTERLPHPPHPLASAEG</sequence>
<reference evidence="11 12" key="1">
    <citation type="journal article" date="2024" name="Science">
        <title>Giant polyketide synthase enzymes in the biosynthesis of giant marine polyether toxins.</title>
        <authorList>
            <person name="Fallon T.R."/>
            <person name="Shende V.V."/>
            <person name="Wierzbicki I.H."/>
            <person name="Pendleton A.L."/>
            <person name="Watervoot N.F."/>
            <person name="Auber R.P."/>
            <person name="Gonzalez D.J."/>
            <person name="Wisecaver J.H."/>
            <person name="Moore B.S."/>
        </authorList>
    </citation>
    <scope>NUCLEOTIDE SEQUENCE [LARGE SCALE GENOMIC DNA]</scope>
    <source>
        <strain evidence="11 12">12B1</strain>
    </source>
</reference>
<evidence type="ECO:0000313" key="11">
    <source>
        <dbReference type="EMBL" id="KAL1529304.1"/>
    </source>
</evidence>
<keyword evidence="3 7" id="KW-0812">Transmembrane</keyword>
<feature type="transmembrane region" description="Helical" evidence="7">
    <location>
        <begin position="61"/>
        <end position="84"/>
    </location>
</feature>
<dbReference type="GO" id="GO:0019706">
    <property type="term" value="F:protein-cysteine S-palmitoyltransferase activity"/>
    <property type="evidence" value="ECO:0007669"/>
    <property type="project" value="UniProtKB-EC"/>
</dbReference>
<evidence type="ECO:0000256" key="6">
    <source>
        <dbReference type="ARBA" id="ARBA00023315"/>
    </source>
</evidence>
<keyword evidence="5 7" id="KW-0472">Membrane</keyword>
<feature type="chain" id="PRO_5044339097" description="Palmitoyltransferase" evidence="9">
    <location>
        <begin position="20"/>
        <end position="471"/>
    </location>
</feature>
<dbReference type="Proteomes" id="UP001515480">
    <property type="component" value="Unassembled WGS sequence"/>
</dbReference>
<feature type="compositionally biased region" description="Basic and acidic residues" evidence="8">
    <location>
        <begin position="193"/>
        <end position="203"/>
    </location>
</feature>
<comment type="catalytic activity">
    <reaction evidence="7">
        <text>L-cysteinyl-[protein] + hexadecanoyl-CoA = S-hexadecanoyl-L-cysteinyl-[protein] + CoA</text>
        <dbReference type="Rhea" id="RHEA:36683"/>
        <dbReference type="Rhea" id="RHEA-COMP:10131"/>
        <dbReference type="Rhea" id="RHEA-COMP:11032"/>
        <dbReference type="ChEBI" id="CHEBI:29950"/>
        <dbReference type="ChEBI" id="CHEBI:57287"/>
        <dbReference type="ChEBI" id="CHEBI:57379"/>
        <dbReference type="ChEBI" id="CHEBI:74151"/>
        <dbReference type="EC" id="2.3.1.225"/>
    </reaction>
</comment>
<keyword evidence="6 7" id="KW-0012">Acyltransferase</keyword>
<protein>
    <recommendedName>
        <fullName evidence="7">Palmitoyltransferase</fullName>
        <ecNumber evidence="7">2.3.1.225</ecNumber>
    </recommendedName>
</protein>
<proteinExistence type="inferred from homology"/>
<dbReference type="GO" id="GO:0005783">
    <property type="term" value="C:endoplasmic reticulum"/>
    <property type="evidence" value="ECO:0007669"/>
    <property type="project" value="TreeGrafter"/>
</dbReference>
<evidence type="ECO:0000256" key="8">
    <source>
        <dbReference type="SAM" id="MobiDB-lite"/>
    </source>
</evidence>
<dbReference type="PANTHER" id="PTHR22883">
    <property type="entry name" value="ZINC FINGER DHHC DOMAIN CONTAINING PROTEIN"/>
    <property type="match status" value="1"/>
</dbReference>
<feature type="compositionally biased region" description="Low complexity" evidence="8">
    <location>
        <begin position="204"/>
        <end position="213"/>
    </location>
</feature>
<comment type="domain">
    <text evidence="7">The DHHC domain is required for palmitoyltransferase activity.</text>
</comment>
<evidence type="ECO:0000256" key="4">
    <source>
        <dbReference type="ARBA" id="ARBA00022989"/>
    </source>
</evidence>
<dbReference type="PANTHER" id="PTHR22883:SF458">
    <property type="entry name" value="PALMITOYLTRANSFERASE"/>
    <property type="match status" value="1"/>
</dbReference>
<dbReference type="InterPro" id="IPR039859">
    <property type="entry name" value="PFA4/ZDH16/20/ERF2-like"/>
</dbReference>
<dbReference type="Pfam" id="PF01529">
    <property type="entry name" value="DHHC"/>
    <property type="match status" value="1"/>
</dbReference>
<evidence type="ECO:0000256" key="9">
    <source>
        <dbReference type="SAM" id="SignalP"/>
    </source>
</evidence>
<name>A0AB34K4C3_PRYPA</name>
<feature type="compositionally biased region" description="Acidic residues" evidence="8">
    <location>
        <begin position="276"/>
        <end position="286"/>
    </location>
</feature>
<feature type="domain" description="Palmitoyltransferase DHHC" evidence="10">
    <location>
        <begin position="334"/>
        <end position="386"/>
    </location>
</feature>
<dbReference type="InterPro" id="IPR001594">
    <property type="entry name" value="Palmitoyltrfase_DHHC"/>
</dbReference>
<gene>
    <name evidence="11" type="ORF">AB1Y20_000258</name>
</gene>
<dbReference type="GO" id="GO:0006612">
    <property type="term" value="P:protein targeting to membrane"/>
    <property type="evidence" value="ECO:0007669"/>
    <property type="project" value="TreeGrafter"/>
</dbReference>
<keyword evidence="2 7" id="KW-0808">Transferase</keyword>
<dbReference type="EMBL" id="JBGBPQ010000001">
    <property type="protein sequence ID" value="KAL1529304.1"/>
    <property type="molecule type" value="Genomic_DNA"/>
</dbReference>
<evidence type="ECO:0000313" key="12">
    <source>
        <dbReference type="Proteomes" id="UP001515480"/>
    </source>
</evidence>
<evidence type="ECO:0000256" key="1">
    <source>
        <dbReference type="ARBA" id="ARBA00004141"/>
    </source>
</evidence>
<dbReference type="GO" id="GO:0005794">
    <property type="term" value="C:Golgi apparatus"/>
    <property type="evidence" value="ECO:0007669"/>
    <property type="project" value="TreeGrafter"/>
</dbReference>